<dbReference type="RefSeq" id="WP_377816644.1">
    <property type="nucleotide sequence ID" value="NZ_JBHRSJ010000035.1"/>
</dbReference>
<organism evidence="4 5">
    <name type="scientific">Azotobacter bryophylli</name>
    <dbReference type="NCBI Taxonomy" id="1986537"/>
    <lineage>
        <taxon>Bacteria</taxon>
        <taxon>Pseudomonadati</taxon>
        <taxon>Pseudomonadota</taxon>
        <taxon>Gammaproteobacteria</taxon>
        <taxon>Pseudomonadales</taxon>
        <taxon>Pseudomonadaceae</taxon>
        <taxon>Azotobacter</taxon>
    </lineage>
</organism>
<dbReference type="Gene3D" id="3.90.950.10">
    <property type="match status" value="1"/>
</dbReference>
<dbReference type="EMBL" id="JBHRSJ010000035">
    <property type="protein sequence ID" value="MFC2974439.1"/>
    <property type="molecule type" value="Genomic_DNA"/>
</dbReference>
<dbReference type="PANTHER" id="PTHR11067">
    <property type="entry name" value="INOSINE TRIPHOSPHATE PYROPHOSPHATASE/HAM1 PROTEIN"/>
    <property type="match status" value="1"/>
</dbReference>
<accession>A0ABV7AYB0</accession>
<evidence type="ECO:0000256" key="2">
    <source>
        <dbReference type="ARBA" id="ARBA00022801"/>
    </source>
</evidence>
<comment type="similarity">
    <text evidence="1">Belongs to the HAM1 NTPase family.</text>
</comment>
<name>A0ABV7AYB0_9GAMM</name>
<dbReference type="InterPro" id="IPR029001">
    <property type="entry name" value="ITPase-like_fam"/>
</dbReference>
<evidence type="ECO:0000313" key="4">
    <source>
        <dbReference type="EMBL" id="MFC2974439.1"/>
    </source>
</evidence>
<keyword evidence="2" id="KW-0378">Hydrolase</keyword>
<dbReference type="Proteomes" id="UP001595457">
    <property type="component" value="Unassembled WGS sequence"/>
</dbReference>
<keyword evidence="5" id="KW-1185">Reference proteome</keyword>
<sequence length="181" mass="20354">MKIRFLSEDEEELREVRRLLAPSGVEILPCKLAVEELQTQDMQRLVSDKLLAAFKLIGKPVFVEHTGLLVNSLNGFPGGLTRTVLDQLPAERFVELIGKLDDPTAEARTLIGYCDGRKKYFFEGSVAGRIASQPGGDSELQWERVFIPEGCEGTCAELEDEQRLTMRRQALEAFASFLREH</sequence>
<proteinExistence type="inferred from homology"/>
<evidence type="ECO:0000256" key="1">
    <source>
        <dbReference type="ARBA" id="ARBA00008023"/>
    </source>
</evidence>
<evidence type="ECO:0000313" key="5">
    <source>
        <dbReference type="Proteomes" id="UP001595457"/>
    </source>
</evidence>
<dbReference type="InterPro" id="IPR002637">
    <property type="entry name" value="RdgB/HAM1"/>
</dbReference>
<comment type="caution">
    <text evidence="4">The sequence shown here is derived from an EMBL/GenBank/DDBJ whole genome shotgun (WGS) entry which is preliminary data.</text>
</comment>
<reference evidence="5" key="1">
    <citation type="journal article" date="2019" name="Int. J. Syst. Evol. Microbiol.">
        <title>The Global Catalogue of Microorganisms (GCM) 10K type strain sequencing project: providing services to taxonomists for standard genome sequencing and annotation.</title>
        <authorList>
            <consortium name="The Broad Institute Genomics Platform"/>
            <consortium name="The Broad Institute Genome Sequencing Center for Infectious Disease"/>
            <person name="Wu L."/>
            <person name="Ma J."/>
        </authorList>
    </citation>
    <scope>NUCLEOTIDE SEQUENCE [LARGE SCALE GENOMIC DNA]</scope>
    <source>
        <strain evidence="5">KCTC 62195</strain>
    </source>
</reference>
<dbReference type="SUPFAM" id="SSF52972">
    <property type="entry name" value="ITPase-like"/>
    <property type="match status" value="1"/>
</dbReference>
<gene>
    <name evidence="4" type="ORF">ACFOJE_19785</name>
</gene>
<protein>
    <submittedName>
        <fullName evidence="4">Non-canonical purine NTP pyrophosphatase</fullName>
    </submittedName>
</protein>
<evidence type="ECO:0000256" key="3">
    <source>
        <dbReference type="ARBA" id="ARBA00023080"/>
    </source>
</evidence>
<dbReference type="PANTHER" id="PTHR11067:SF9">
    <property type="entry name" value="INOSINE TRIPHOSPHATE PYROPHOSPHATASE"/>
    <property type="match status" value="1"/>
</dbReference>
<dbReference type="Pfam" id="PF01725">
    <property type="entry name" value="Ham1p_like"/>
    <property type="match status" value="1"/>
</dbReference>
<keyword evidence="3" id="KW-0546">Nucleotide metabolism</keyword>